<accession>A0ABR7XYF9</accession>
<evidence type="ECO:0000313" key="8">
    <source>
        <dbReference type="EMBL" id="MBD1424083.1"/>
    </source>
</evidence>
<keyword evidence="3" id="KW-0732">Signal</keyword>
<feature type="domain" description="RagB/SusD" evidence="6">
    <location>
        <begin position="384"/>
        <end position="549"/>
    </location>
</feature>
<evidence type="ECO:0000256" key="3">
    <source>
        <dbReference type="ARBA" id="ARBA00022729"/>
    </source>
</evidence>
<feature type="domain" description="SusD-like N-terminal" evidence="7">
    <location>
        <begin position="23"/>
        <end position="233"/>
    </location>
</feature>
<dbReference type="InterPro" id="IPR012944">
    <property type="entry name" value="SusD_RagB_dom"/>
</dbReference>
<dbReference type="Pfam" id="PF14322">
    <property type="entry name" value="SusD-like_3"/>
    <property type="match status" value="1"/>
</dbReference>
<keyword evidence="4" id="KW-0472">Membrane</keyword>
<dbReference type="PROSITE" id="PS51257">
    <property type="entry name" value="PROKAR_LIPOPROTEIN"/>
    <property type="match status" value="1"/>
</dbReference>
<comment type="similarity">
    <text evidence="2">Belongs to the SusD family.</text>
</comment>
<comment type="subcellular location">
    <subcellularLocation>
        <location evidence="1">Cell outer membrane</location>
    </subcellularLocation>
</comment>
<dbReference type="EMBL" id="JACNYK010000001">
    <property type="protein sequence ID" value="MBD1424083.1"/>
    <property type="molecule type" value="Genomic_DNA"/>
</dbReference>
<gene>
    <name evidence="8" type="ORF">H8B17_00700</name>
</gene>
<evidence type="ECO:0000256" key="1">
    <source>
        <dbReference type="ARBA" id="ARBA00004442"/>
    </source>
</evidence>
<keyword evidence="5" id="KW-0998">Cell outer membrane</keyword>
<name>A0ABR7XYF9_9SPHI</name>
<protein>
    <submittedName>
        <fullName evidence="8">RagB/SusD family nutrient uptake outer membrane protein</fullName>
    </submittedName>
</protein>
<dbReference type="Gene3D" id="1.25.40.390">
    <property type="match status" value="1"/>
</dbReference>
<keyword evidence="9" id="KW-1185">Reference proteome</keyword>
<evidence type="ECO:0000259" key="6">
    <source>
        <dbReference type="Pfam" id="PF07980"/>
    </source>
</evidence>
<reference evidence="8 9" key="1">
    <citation type="submission" date="2020-08" db="EMBL/GenBank/DDBJ databases">
        <title>Sphingobacterium sp. DN00404 isolated from aquaculture water.</title>
        <authorList>
            <person name="Zhang M."/>
        </authorList>
    </citation>
    <scope>NUCLEOTIDE SEQUENCE [LARGE SCALE GENOMIC DNA]</scope>
    <source>
        <strain evidence="8 9">KCTC 32294</strain>
    </source>
</reference>
<dbReference type="InterPro" id="IPR011990">
    <property type="entry name" value="TPR-like_helical_dom_sf"/>
</dbReference>
<proteinExistence type="inferred from homology"/>
<evidence type="ECO:0000256" key="2">
    <source>
        <dbReference type="ARBA" id="ARBA00006275"/>
    </source>
</evidence>
<evidence type="ECO:0000256" key="5">
    <source>
        <dbReference type="ARBA" id="ARBA00023237"/>
    </source>
</evidence>
<dbReference type="Pfam" id="PF07980">
    <property type="entry name" value="SusD_RagB"/>
    <property type="match status" value="1"/>
</dbReference>
<dbReference type="InterPro" id="IPR033985">
    <property type="entry name" value="SusD-like_N"/>
</dbReference>
<evidence type="ECO:0000256" key="4">
    <source>
        <dbReference type="ARBA" id="ARBA00023136"/>
    </source>
</evidence>
<sequence>MKMKKIIGIISVVFVTFFTACEKYLETESPSSLSPETVFNTSSMAKAAVMGLYGRMTDAYIYGQKLAVNWQGVSDTESNGSFSETNYVQPTSDYGAGNFFGDANNQTTRWQRLYEFAEMSTAVVDGIRNSPILESDAATMKPLLGEALTLKSLAFFEIARYWGDAPYKKEASKSDLSNVYSGKSDKDTIYHYLVQDLNEAQSYLPYKGATGEYGTVERITKGFAKGLLARVALFAGGWSLRDASLFPNSTAEKHPTIPETNGYYVGRPKNWRDYYEIAAQHTAELIGSPDNPHALDPSFQHIWETICGGQLNSFNENLFEVAFGMGQNGDIGSLMGYAVAGGSKYGSRGFGGSYVTSTAYYFYSFDREDQRRDVTLTWIGYGGDNKENVSTNPYDVKFGKWRIYWMSDAYLAMHKTASGRIATGVNWILMRYSDVYLMYAEALSQLENPDAVHEAAGISARQALEKVRERAFGTGSAKITQYDPNFLDAVINERAWEFGGESIRKQDLVRWGLLYEKIEDMKKALCLMYDNTRPVTIFDKTYQPSDFPKTVYYRFRNAEYIDQSSLNYYGDLPANPGGDWLSVSWFTTAAEKPATVEPGRTYNYTMWPVRTLLAGTGLMASYDYSEFLSTLTYGTEIQNLLRQYKMGNGVCNYRYPFAIYVDDIRESRGYLENSYGY</sequence>
<dbReference type="Proteomes" id="UP000606494">
    <property type="component" value="Unassembled WGS sequence"/>
</dbReference>
<evidence type="ECO:0000313" key="9">
    <source>
        <dbReference type="Proteomes" id="UP000606494"/>
    </source>
</evidence>
<evidence type="ECO:0000259" key="7">
    <source>
        <dbReference type="Pfam" id="PF14322"/>
    </source>
</evidence>
<comment type="caution">
    <text evidence="8">The sequence shown here is derived from an EMBL/GenBank/DDBJ whole genome shotgun (WGS) entry which is preliminary data.</text>
</comment>
<organism evidence="8 9">
    <name type="scientific">Sphingobacterium arenae</name>
    <dbReference type="NCBI Taxonomy" id="1280598"/>
    <lineage>
        <taxon>Bacteria</taxon>
        <taxon>Pseudomonadati</taxon>
        <taxon>Bacteroidota</taxon>
        <taxon>Sphingobacteriia</taxon>
        <taxon>Sphingobacteriales</taxon>
        <taxon>Sphingobacteriaceae</taxon>
        <taxon>Sphingobacterium</taxon>
    </lineage>
</organism>
<dbReference type="SUPFAM" id="SSF48452">
    <property type="entry name" value="TPR-like"/>
    <property type="match status" value="1"/>
</dbReference>